<feature type="compositionally biased region" description="Low complexity" evidence="5">
    <location>
        <begin position="538"/>
        <end position="553"/>
    </location>
</feature>
<reference evidence="8 9" key="1">
    <citation type="journal article" date="2016" name="Mol. Biol. Evol.">
        <title>Comparative Genomics of Early-Diverging Mushroom-Forming Fungi Provides Insights into the Origins of Lignocellulose Decay Capabilities.</title>
        <authorList>
            <person name="Nagy L.G."/>
            <person name="Riley R."/>
            <person name="Tritt A."/>
            <person name="Adam C."/>
            <person name="Daum C."/>
            <person name="Floudas D."/>
            <person name="Sun H."/>
            <person name="Yadav J.S."/>
            <person name="Pangilinan J."/>
            <person name="Larsson K.H."/>
            <person name="Matsuura K."/>
            <person name="Barry K."/>
            <person name="Labutti K."/>
            <person name="Kuo R."/>
            <person name="Ohm R.A."/>
            <person name="Bhattacharya S.S."/>
            <person name="Shirouzu T."/>
            <person name="Yoshinaga Y."/>
            <person name="Martin F.M."/>
            <person name="Grigoriev I.V."/>
            <person name="Hibbett D.S."/>
        </authorList>
    </citation>
    <scope>NUCLEOTIDE SEQUENCE [LARGE SCALE GENOMIC DNA]</scope>
    <source>
        <strain evidence="8 9">TUFC12733</strain>
    </source>
</reference>
<protein>
    <recommendedName>
        <fullName evidence="7">TECPR1-like DysF domain-containing protein</fullName>
    </recommendedName>
</protein>
<feature type="region of interest" description="Disordered" evidence="5">
    <location>
        <begin position="358"/>
        <end position="386"/>
    </location>
</feature>
<proteinExistence type="predicted"/>
<evidence type="ECO:0000256" key="1">
    <source>
        <dbReference type="ARBA" id="ARBA00004308"/>
    </source>
</evidence>
<feature type="transmembrane region" description="Helical" evidence="6">
    <location>
        <begin position="233"/>
        <end position="252"/>
    </location>
</feature>
<feature type="transmembrane region" description="Helical" evidence="6">
    <location>
        <begin position="74"/>
        <end position="96"/>
    </location>
</feature>
<keyword evidence="2 6" id="KW-0812">Transmembrane</keyword>
<dbReference type="OrthoDB" id="5586090at2759"/>
<dbReference type="InterPro" id="IPR010482">
    <property type="entry name" value="TECPR1-like_DysF"/>
</dbReference>
<gene>
    <name evidence="8" type="ORF">CALVIDRAFT_566630</name>
</gene>
<dbReference type="Pfam" id="PF06398">
    <property type="entry name" value="Pex24p"/>
    <property type="match status" value="1"/>
</dbReference>
<accession>A0A167JAM7</accession>
<evidence type="ECO:0000313" key="9">
    <source>
        <dbReference type="Proteomes" id="UP000076738"/>
    </source>
</evidence>
<dbReference type="PANTHER" id="PTHR31679:SF2">
    <property type="entry name" value="PEROXISOMAL MEMBRANE PROTEIN PEX30-RELATED"/>
    <property type="match status" value="1"/>
</dbReference>
<name>A0A167JAM7_CALVF</name>
<dbReference type="GO" id="GO:0007031">
    <property type="term" value="P:peroxisome organization"/>
    <property type="evidence" value="ECO:0007669"/>
    <property type="project" value="UniProtKB-ARBA"/>
</dbReference>
<keyword evidence="3 6" id="KW-1133">Transmembrane helix</keyword>
<feature type="domain" description="TECPR1-like DysF" evidence="7">
    <location>
        <begin position="32"/>
        <end position="523"/>
    </location>
</feature>
<feature type="region of interest" description="Disordered" evidence="5">
    <location>
        <begin position="1"/>
        <end position="38"/>
    </location>
</feature>
<dbReference type="PANTHER" id="PTHR31679">
    <property type="entry name" value="PEROXISOMAL MEMBRANE PROTEIN PEX30-RELATED"/>
    <property type="match status" value="1"/>
</dbReference>
<comment type="subcellular location">
    <subcellularLocation>
        <location evidence="1">Endomembrane system</location>
    </subcellularLocation>
</comment>
<dbReference type="STRING" id="1330018.A0A167JAM7"/>
<dbReference type="GO" id="GO:0005778">
    <property type="term" value="C:peroxisomal membrane"/>
    <property type="evidence" value="ECO:0007669"/>
    <property type="project" value="TreeGrafter"/>
</dbReference>
<feature type="region of interest" description="Disordered" evidence="5">
    <location>
        <begin position="445"/>
        <end position="489"/>
    </location>
</feature>
<feature type="compositionally biased region" description="Basic and acidic residues" evidence="5">
    <location>
        <begin position="626"/>
        <end position="647"/>
    </location>
</feature>
<feature type="region of interest" description="Disordered" evidence="5">
    <location>
        <begin position="613"/>
        <end position="687"/>
    </location>
</feature>
<evidence type="ECO:0000313" key="8">
    <source>
        <dbReference type="EMBL" id="KZO93398.1"/>
    </source>
</evidence>
<keyword evidence="9" id="KW-1185">Reference proteome</keyword>
<evidence type="ECO:0000256" key="2">
    <source>
        <dbReference type="ARBA" id="ARBA00022692"/>
    </source>
</evidence>
<keyword evidence="4 6" id="KW-0472">Membrane</keyword>
<feature type="compositionally biased region" description="Basic and acidic residues" evidence="5">
    <location>
        <begin position="661"/>
        <end position="671"/>
    </location>
</feature>
<evidence type="ECO:0000256" key="3">
    <source>
        <dbReference type="ARBA" id="ARBA00022989"/>
    </source>
</evidence>
<evidence type="ECO:0000256" key="5">
    <source>
        <dbReference type="SAM" id="MobiDB-lite"/>
    </source>
</evidence>
<feature type="region of interest" description="Disordered" evidence="5">
    <location>
        <begin position="538"/>
        <end position="566"/>
    </location>
</feature>
<feature type="compositionally biased region" description="Low complexity" evidence="5">
    <location>
        <begin position="23"/>
        <end position="37"/>
    </location>
</feature>
<evidence type="ECO:0000256" key="6">
    <source>
        <dbReference type="SAM" id="Phobius"/>
    </source>
</evidence>
<sequence>MPSPPAPSPQPPPPPAASRDHASSLSSSNSSSSSFLSTTPTPVLRFLTSYGPTIHALSWARDVWLWRDGRRSDALLVLAGWWGLCVGLGAFVRYALPLVLLYYLHPVALDTSLLSRIPFLHLPSSSATAAAAAQGQGQKRSPSLPPSSPASLSKTLSTLSLLPTPPSLPSLTSLNALADRNGKLEWPKALRAVGILYPLWLLVMWLTPLPIVLATAGTVLLTWNAPFCIAARHLLASSGLVAYLCARAWALLTGSPAPTLVDARLRVVGEERQGRRESFKSLKVAFGVTAKEDEKKPEEKTRAEEAEHLGEEVSVPPMRFRFDIWENQRWWMGLDWTSALLPSDPAPYTIVLPCTAPSPGASSAAPSPSTLPLPSPSQTVLPHPSNPSLQVVRKALWTWEDAEWRVLVHRDGCEPERVVMQLPELEGGENGAKGAKGRVEEVMKRARGRTGTAEGGEREGVPEGEGGEEEEQAGAGAGAERHEADGEETVTDENGWVFFDNKWQGRGSKGGMGKYTRSRRWSRIALCHETVEVVRSPSSARAASFSTSTSISPLTRQPSANPGLPTPTVASAAYPASATPYNLFSAFAGGPGSAPVQQAGATTAQAEVWARGELDLPELPKGSDVVGRRSLDSPRQDRPEQVRRDSLESYGPGHGVGGGVGHEERERERMGLRARLKGVVQKVGTEH</sequence>
<dbReference type="GO" id="GO:0012505">
    <property type="term" value="C:endomembrane system"/>
    <property type="evidence" value="ECO:0007669"/>
    <property type="project" value="UniProtKB-SubCell"/>
</dbReference>
<dbReference type="Proteomes" id="UP000076738">
    <property type="component" value="Unassembled WGS sequence"/>
</dbReference>
<organism evidence="8 9">
    <name type="scientific">Calocera viscosa (strain TUFC12733)</name>
    <dbReference type="NCBI Taxonomy" id="1330018"/>
    <lineage>
        <taxon>Eukaryota</taxon>
        <taxon>Fungi</taxon>
        <taxon>Dikarya</taxon>
        <taxon>Basidiomycota</taxon>
        <taxon>Agaricomycotina</taxon>
        <taxon>Dacrymycetes</taxon>
        <taxon>Dacrymycetales</taxon>
        <taxon>Dacrymycetaceae</taxon>
        <taxon>Calocera</taxon>
    </lineage>
</organism>
<dbReference type="EMBL" id="KV417302">
    <property type="protein sequence ID" value="KZO93398.1"/>
    <property type="molecule type" value="Genomic_DNA"/>
</dbReference>
<feature type="compositionally biased region" description="Pro residues" evidence="5">
    <location>
        <begin position="1"/>
        <end position="16"/>
    </location>
</feature>
<evidence type="ECO:0000256" key="4">
    <source>
        <dbReference type="ARBA" id="ARBA00023136"/>
    </source>
</evidence>
<dbReference type="InterPro" id="IPR052646">
    <property type="entry name" value="Peroxisomal_PEX28-32"/>
</dbReference>
<feature type="region of interest" description="Disordered" evidence="5">
    <location>
        <begin position="131"/>
        <end position="152"/>
    </location>
</feature>
<feature type="compositionally biased region" description="Low complexity" evidence="5">
    <location>
        <begin position="358"/>
        <end position="368"/>
    </location>
</feature>
<feature type="transmembrane region" description="Helical" evidence="6">
    <location>
        <begin position="195"/>
        <end position="221"/>
    </location>
</feature>
<dbReference type="AlphaFoldDB" id="A0A167JAM7"/>
<evidence type="ECO:0000259" key="7">
    <source>
        <dbReference type="Pfam" id="PF06398"/>
    </source>
</evidence>